<proteinExistence type="predicted"/>
<evidence type="ECO:0000256" key="1">
    <source>
        <dbReference type="SAM" id="Phobius"/>
    </source>
</evidence>
<accession>A0A1W1VCQ8</accession>
<evidence type="ECO:0000313" key="2">
    <source>
        <dbReference type="EMBL" id="SMB91148.1"/>
    </source>
</evidence>
<dbReference type="STRING" id="645990.SAMN00120144_0645"/>
<sequence length="88" mass="9786">MFLKTLQATRSRSVNSVSGRCASYRATTLFRAKKEAAMALPWLSANLVIVLFTYYSLIGSWPKNMLLLKNCDELKSYKNICTGCGVAV</sequence>
<dbReference type="Proteomes" id="UP000192266">
    <property type="component" value="Unassembled WGS sequence"/>
</dbReference>
<gene>
    <name evidence="2" type="ORF">SAMN00120144_0645</name>
</gene>
<dbReference type="EMBL" id="FWWW01000055">
    <property type="protein sequence ID" value="SMB91148.1"/>
    <property type="molecule type" value="Genomic_DNA"/>
</dbReference>
<name>A0A1W1VCQ8_9BACT</name>
<organism evidence="2 3">
    <name type="scientific">Hymenobacter roseosalivarius DSM 11622</name>
    <dbReference type="NCBI Taxonomy" id="645990"/>
    <lineage>
        <taxon>Bacteria</taxon>
        <taxon>Pseudomonadati</taxon>
        <taxon>Bacteroidota</taxon>
        <taxon>Cytophagia</taxon>
        <taxon>Cytophagales</taxon>
        <taxon>Hymenobacteraceae</taxon>
        <taxon>Hymenobacter</taxon>
    </lineage>
</organism>
<keyword evidence="1" id="KW-0812">Transmembrane</keyword>
<dbReference type="AlphaFoldDB" id="A0A1W1VCQ8"/>
<keyword evidence="1" id="KW-1133">Transmembrane helix</keyword>
<feature type="transmembrane region" description="Helical" evidence="1">
    <location>
        <begin position="39"/>
        <end position="58"/>
    </location>
</feature>
<protein>
    <submittedName>
        <fullName evidence="2">Uncharacterized protein</fullName>
    </submittedName>
</protein>
<reference evidence="2 3" key="1">
    <citation type="submission" date="2017-04" db="EMBL/GenBank/DDBJ databases">
        <authorList>
            <person name="Afonso C.L."/>
            <person name="Miller P.J."/>
            <person name="Scott M.A."/>
            <person name="Spackman E."/>
            <person name="Goraichik I."/>
            <person name="Dimitrov K.M."/>
            <person name="Suarez D.L."/>
            <person name="Swayne D.E."/>
        </authorList>
    </citation>
    <scope>NUCLEOTIDE SEQUENCE [LARGE SCALE GENOMIC DNA]</scope>
    <source>
        <strain evidence="2 3">DSM 11622</strain>
    </source>
</reference>
<evidence type="ECO:0000313" key="3">
    <source>
        <dbReference type="Proteomes" id="UP000192266"/>
    </source>
</evidence>
<keyword evidence="3" id="KW-1185">Reference proteome</keyword>
<keyword evidence="1" id="KW-0472">Membrane</keyword>